<evidence type="ECO:0000256" key="1">
    <source>
        <dbReference type="SAM" id="MobiDB-lite"/>
    </source>
</evidence>
<dbReference type="GO" id="GO:0006355">
    <property type="term" value="P:regulation of DNA-templated transcription"/>
    <property type="evidence" value="ECO:0007669"/>
    <property type="project" value="InterPro"/>
</dbReference>
<protein>
    <submittedName>
        <fullName evidence="3">Winged helix-turn-helix domain-containing protein</fullName>
    </submittedName>
</protein>
<reference evidence="3" key="1">
    <citation type="submission" date="2022-06" db="EMBL/GenBank/DDBJ databases">
        <title>WGS of actinobacteria.</title>
        <authorList>
            <person name="Thawai C."/>
        </authorList>
    </citation>
    <scope>NUCLEOTIDE SEQUENCE</scope>
    <source>
        <strain evidence="3">DSM 42010</strain>
    </source>
</reference>
<organism evidence="3 4">
    <name type="scientific">Streptomyces malaysiensis subsp. samsunensis</name>
    <dbReference type="NCBI Taxonomy" id="459658"/>
    <lineage>
        <taxon>Bacteria</taxon>
        <taxon>Bacillati</taxon>
        <taxon>Actinomycetota</taxon>
        <taxon>Actinomycetes</taxon>
        <taxon>Kitasatosporales</taxon>
        <taxon>Streptomycetaceae</taxon>
        <taxon>Streptomyces</taxon>
        <taxon>Streptomyces violaceusniger group</taxon>
    </lineage>
</organism>
<sequence>MTAAGRRRRETVRMQAAELFEQKVKPTEVARRLRVSRKSAYQWHQLWRDGGVQALVSRGPSGSRCRLSPRCLEKLAAYLEQGPAAHGWVEDQVWTAARVATLIGRKFHVSYSVSGATRLMHRLGFSPQVPARRVAERDEQAVTTWKEATWAEVKEPGRPAGATSASRTRQASPAGRPGDAPGAGAAAPRS</sequence>
<dbReference type="InterPro" id="IPR001523">
    <property type="entry name" value="Paired_dom"/>
</dbReference>
<feature type="region of interest" description="Disordered" evidence="1">
    <location>
        <begin position="151"/>
        <end position="190"/>
    </location>
</feature>
<comment type="caution">
    <text evidence="3">The sequence shown here is derived from an EMBL/GenBank/DDBJ whole genome shotgun (WGS) entry which is preliminary data.</text>
</comment>
<evidence type="ECO:0000259" key="2">
    <source>
        <dbReference type="PROSITE" id="PS51057"/>
    </source>
</evidence>
<dbReference type="Proteomes" id="UP001142400">
    <property type="component" value="Unassembled WGS sequence"/>
</dbReference>
<evidence type="ECO:0000313" key="3">
    <source>
        <dbReference type="EMBL" id="MCQ8836631.1"/>
    </source>
</evidence>
<dbReference type="SUPFAM" id="SSF46689">
    <property type="entry name" value="Homeodomain-like"/>
    <property type="match status" value="1"/>
</dbReference>
<dbReference type="InterPro" id="IPR025959">
    <property type="entry name" value="Winged_HTH_dom"/>
</dbReference>
<dbReference type="AlphaFoldDB" id="A0A9X2M7P9"/>
<dbReference type="PROSITE" id="PS51057">
    <property type="entry name" value="PAIRED_2"/>
    <property type="match status" value="1"/>
</dbReference>
<dbReference type="InterPro" id="IPR009057">
    <property type="entry name" value="Homeodomain-like_sf"/>
</dbReference>
<feature type="compositionally biased region" description="Low complexity" evidence="1">
    <location>
        <begin position="171"/>
        <end position="190"/>
    </location>
</feature>
<evidence type="ECO:0000313" key="4">
    <source>
        <dbReference type="Proteomes" id="UP001142400"/>
    </source>
</evidence>
<dbReference type="EMBL" id="JANIIC010000217">
    <property type="protein sequence ID" value="MCQ8836631.1"/>
    <property type="molecule type" value="Genomic_DNA"/>
</dbReference>
<name>A0A9X2M7P9_STRMQ</name>
<proteinExistence type="predicted"/>
<keyword evidence="4" id="KW-1185">Reference proteome</keyword>
<dbReference type="Pfam" id="PF13592">
    <property type="entry name" value="HTH_33"/>
    <property type="match status" value="1"/>
</dbReference>
<accession>A0A9X2M7P9</accession>
<dbReference type="GO" id="GO:0003677">
    <property type="term" value="F:DNA binding"/>
    <property type="evidence" value="ECO:0007669"/>
    <property type="project" value="InterPro"/>
</dbReference>
<dbReference type="Pfam" id="PF13384">
    <property type="entry name" value="HTH_23"/>
    <property type="match status" value="1"/>
</dbReference>
<feature type="domain" description="Paired" evidence="2">
    <location>
        <begin position="1"/>
        <end position="123"/>
    </location>
</feature>
<gene>
    <name evidence="3" type="ORF">NQU54_48545</name>
</gene>